<evidence type="ECO:0000313" key="5">
    <source>
        <dbReference type="RefSeq" id="XP_034240730.1"/>
    </source>
</evidence>
<dbReference type="InterPro" id="IPR002172">
    <property type="entry name" value="LDrepeatLR_classA_rpt"/>
</dbReference>
<evidence type="ECO:0000256" key="3">
    <source>
        <dbReference type="SAM" id="SignalP"/>
    </source>
</evidence>
<name>A0A6P8YTD7_THRPL</name>
<dbReference type="RefSeq" id="XP_034240730.1">
    <property type="nucleotide sequence ID" value="XM_034384839.1"/>
</dbReference>
<dbReference type="Proteomes" id="UP000515158">
    <property type="component" value="Unplaced"/>
</dbReference>
<dbReference type="AlphaFoldDB" id="A0A6P8YTD7"/>
<evidence type="ECO:0000313" key="4">
    <source>
        <dbReference type="Proteomes" id="UP000515158"/>
    </source>
</evidence>
<dbReference type="PROSITE" id="PS50068">
    <property type="entry name" value="LDLRA_2"/>
    <property type="match status" value="1"/>
</dbReference>
<dbReference type="Gene3D" id="4.10.400.10">
    <property type="entry name" value="Low-density Lipoprotein Receptor"/>
    <property type="match status" value="1"/>
</dbReference>
<keyword evidence="4" id="KW-1185">Reference proteome</keyword>
<organism evidence="5">
    <name type="scientific">Thrips palmi</name>
    <name type="common">Melon thrips</name>
    <dbReference type="NCBI Taxonomy" id="161013"/>
    <lineage>
        <taxon>Eukaryota</taxon>
        <taxon>Metazoa</taxon>
        <taxon>Ecdysozoa</taxon>
        <taxon>Arthropoda</taxon>
        <taxon>Hexapoda</taxon>
        <taxon>Insecta</taxon>
        <taxon>Pterygota</taxon>
        <taxon>Neoptera</taxon>
        <taxon>Paraneoptera</taxon>
        <taxon>Thysanoptera</taxon>
        <taxon>Terebrantia</taxon>
        <taxon>Thripoidea</taxon>
        <taxon>Thripidae</taxon>
        <taxon>Thrips</taxon>
    </lineage>
</organism>
<dbReference type="GeneID" id="117644976"/>
<keyword evidence="3" id="KW-0732">Signal</keyword>
<proteinExistence type="predicted"/>
<feature type="disulfide bond" evidence="2">
    <location>
        <begin position="43"/>
        <end position="58"/>
    </location>
</feature>
<evidence type="ECO:0000256" key="1">
    <source>
        <dbReference type="ARBA" id="ARBA00023157"/>
    </source>
</evidence>
<dbReference type="InterPro" id="IPR036055">
    <property type="entry name" value="LDL_receptor-like_sf"/>
</dbReference>
<dbReference type="Pfam" id="PF00057">
    <property type="entry name" value="Ldl_recept_a"/>
    <property type="match status" value="1"/>
</dbReference>
<protein>
    <submittedName>
        <fullName evidence="5">CD320 antigen-like</fullName>
    </submittedName>
</protein>
<dbReference type="InterPro" id="IPR023415">
    <property type="entry name" value="LDLR_class-A_CS"/>
</dbReference>
<dbReference type="SMART" id="SM00192">
    <property type="entry name" value="LDLa"/>
    <property type="match status" value="1"/>
</dbReference>
<keyword evidence="1 2" id="KW-1015">Disulfide bond</keyword>
<comment type="caution">
    <text evidence="2">Lacks conserved residue(s) required for the propagation of feature annotation.</text>
</comment>
<feature type="chain" id="PRO_5028223597" evidence="3">
    <location>
        <begin position="21"/>
        <end position="200"/>
    </location>
</feature>
<dbReference type="KEGG" id="tpal:117644976"/>
<dbReference type="OrthoDB" id="2019384at2759"/>
<dbReference type="CDD" id="cd00112">
    <property type="entry name" value="LDLa"/>
    <property type="match status" value="1"/>
</dbReference>
<feature type="signal peptide" evidence="3">
    <location>
        <begin position="1"/>
        <end position="20"/>
    </location>
</feature>
<accession>A0A6P8YTD7</accession>
<dbReference type="PROSITE" id="PS01209">
    <property type="entry name" value="LDLRA_1"/>
    <property type="match status" value="1"/>
</dbReference>
<evidence type="ECO:0000256" key="2">
    <source>
        <dbReference type="PROSITE-ProRule" id="PRU00124"/>
    </source>
</evidence>
<sequence length="200" mass="21898">MANKFLFLLGLLAAVSQAAGDCDSDEFLQCRSGGECVPGGWRCNGDRNCPDGTDEEGCDVHTVALPANASVTARVEFATVHQHVELHLCGARNCSNVMLWGVRGDGTLAFEASTDCNRLGRDCGNLVKILIEGARYFRPGEVVLEAQHRRGQFAVWRRGRPDDVVQVPVEADYGTLRVRPYVWVDDMPVQFNGTADQRTA</sequence>
<dbReference type="SUPFAM" id="SSF57424">
    <property type="entry name" value="LDL receptor-like module"/>
    <property type="match status" value="1"/>
</dbReference>
<dbReference type="InParanoid" id="A0A6P8YTD7"/>
<reference evidence="5" key="1">
    <citation type="submission" date="2025-08" db="UniProtKB">
        <authorList>
            <consortium name="RefSeq"/>
        </authorList>
    </citation>
    <scope>IDENTIFICATION</scope>
    <source>
        <tissue evidence="5">Total insect</tissue>
    </source>
</reference>
<gene>
    <name evidence="5" type="primary">LOC117644976</name>
</gene>